<dbReference type="InParanoid" id="D8TY88"/>
<dbReference type="GeneID" id="9615493"/>
<dbReference type="RefSeq" id="XP_002951333.1">
    <property type="nucleotide sequence ID" value="XM_002951287.1"/>
</dbReference>
<gene>
    <name evidence="1" type="ORF">VOLCADRAFT_91898</name>
</gene>
<sequence>MSAYTELTKGQQKQQLLQLQQQTQQEADLLLLQQQPPKQQMARERFLYQQDVQLPLLRYQQQQHPQLTILLLTTFKDIGRALMSITSVKTHLAPELIHEGILLTPWTMVLKLTVSSLISTRHYLVLDSDVLMVRHVGPQQAHWLFPEPGKALYQPQRRKVHHRWWNTTEAILGLGGCLSADPDRSVFGVTPALLATDISASAARYWDEHLGGGSRLRALGELLPRRRPFLTEYCSYHLVAECVMGNGTLNEYHALPRHRRLLHTAGGGGNGGDDMAPPGVLYRGLWQSRSWLKSGGRATVCKDCVFLVVQSDTRVPEGKVVGHLEEVFL</sequence>
<dbReference type="EMBL" id="GL378344">
    <property type="protein sequence ID" value="EFJ47509.1"/>
    <property type="molecule type" value="Genomic_DNA"/>
</dbReference>
<organism evidence="2">
    <name type="scientific">Volvox carteri f. nagariensis</name>
    <dbReference type="NCBI Taxonomy" id="3068"/>
    <lineage>
        <taxon>Eukaryota</taxon>
        <taxon>Viridiplantae</taxon>
        <taxon>Chlorophyta</taxon>
        <taxon>core chlorophytes</taxon>
        <taxon>Chlorophyceae</taxon>
        <taxon>CS clade</taxon>
        <taxon>Chlamydomonadales</taxon>
        <taxon>Volvocaceae</taxon>
        <taxon>Volvox</taxon>
    </lineage>
</organism>
<reference evidence="1 2" key="1">
    <citation type="journal article" date="2010" name="Science">
        <title>Genomic analysis of organismal complexity in the multicellular green alga Volvox carteri.</title>
        <authorList>
            <person name="Prochnik S.E."/>
            <person name="Umen J."/>
            <person name="Nedelcu A.M."/>
            <person name="Hallmann A."/>
            <person name="Miller S.M."/>
            <person name="Nishii I."/>
            <person name="Ferris P."/>
            <person name="Kuo A."/>
            <person name="Mitros T."/>
            <person name="Fritz-Laylin L.K."/>
            <person name="Hellsten U."/>
            <person name="Chapman J."/>
            <person name="Simakov O."/>
            <person name="Rensing S.A."/>
            <person name="Terry A."/>
            <person name="Pangilinan J."/>
            <person name="Kapitonov V."/>
            <person name="Jurka J."/>
            <person name="Salamov A."/>
            <person name="Shapiro H."/>
            <person name="Schmutz J."/>
            <person name="Grimwood J."/>
            <person name="Lindquist E."/>
            <person name="Lucas S."/>
            <person name="Grigoriev I.V."/>
            <person name="Schmitt R."/>
            <person name="Kirk D."/>
            <person name="Rokhsar D.S."/>
        </authorList>
    </citation>
    <scope>NUCLEOTIDE SEQUENCE [LARGE SCALE GENOMIC DNA]</scope>
    <source>
        <strain evidence="2">f. Nagariensis / Eve</strain>
    </source>
</reference>
<dbReference type="AlphaFoldDB" id="D8TY88"/>
<accession>D8TY88</accession>
<keyword evidence="2" id="KW-1185">Reference proteome</keyword>
<dbReference type="OrthoDB" id="548326at2759"/>
<dbReference type="KEGG" id="vcn:VOLCADRAFT_91898"/>
<protein>
    <submittedName>
        <fullName evidence="1">Uncharacterized protein</fullName>
    </submittedName>
</protein>
<evidence type="ECO:0000313" key="2">
    <source>
        <dbReference type="Proteomes" id="UP000001058"/>
    </source>
</evidence>
<dbReference type="Proteomes" id="UP000001058">
    <property type="component" value="Unassembled WGS sequence"/>
</dbReference>
<proteinExistence type="predicted"/>
<dbReference type="Pfam" id="PF20102">
    <property type="entry name" value="DUF6492"/>
    <property type="match status" value="1"/>
</dbReference>
<evidence type="ECO:0000313" key="1">
    <source>
        <dbReference type="EMBL" id="EFJ47509.1"/>
    </source>
</evidence>
<dbReference type="InterPro" id="IPR045499">
    <property type="entry name" value="DUF6492"/>
</dbReference>
<name>D8TY88_VOLCA</name>